<organism evidence="5 6">
    <name type="scientific">Armillaria ostoyae</name>
    <name type="common">Armillaria root rot fungus</name>
    <dbReference type="NCBI Taxonomy" id="47428"/>
    <lineage>
        <taxon>Eukaryota</taxon>
        <taxon>Fungi</taxon>
        <taxon>Dikarya</taxon>
        <taxon>Basidiomycota</taxon>
        <taxon>Agaricomycotina</taxon>
        <taxon>Agaricomycetes</taxon>
        <taxon>Agaricomycetidae</taxon>
        <taxon>Agaricales</taxon>
        <taxon>Marasmiineae</taxon>
        <taxon>Physalacriaceae</taxon>
        <taxon>Armillaria</taxon>
    </lineage>
</organism>
<comment type="similarity">
    <text evidence="1">Belongs to the SWC5 family.</text>
</comment>
<feature type="compositionally biased region" description="Low complexity" evidence="3">
    <location>
        <begin position="127"/>
        <end position="139"/>
    </location>
</feature>
<sequence>MPTPKDDSDSEDEDYVPPGGDAESDSSDTERDLKRQRTSSPKPVAAENDDAAQKQARDALWANFQKSLASPSTVSQQEVPKQMVKVEKRYLFAGENVVEVVEVPEDSPEAKKWPLFSEPTEESSGATTESPPVVSGTSTPVPPKKKPGPRKGKLSLKDLPGPSKQKPKKLTTLDKSAMDWRSHVSAEPSSFKDELEANRRGGGYLEKIEFLERVGERREEALETSKSNKRRRGASCTFPALFPPWRVPLIRGTGYVLLRSNQPSQVTVVSLLFHVFFVLDFFVFLNLQRPETQTLFSSLVLHLTPHKFLCPSMMHSLGNNTFPALADIEGLKRFILNGLREGSSLSETITDELSLLLSQIPRYDAEISRVERVLKTLKASKQAINDCVHLQQSSLSPIRILPVEILTAIFDAACCAGSSAFQHAFFGRISQPAMTFDQTTPLFLPVT</sequence>
<dbReference type="PANTHER" id="PTHR48407:SF1">
    <property type="entry name" value="CRANIOFACIAL DEVELOPMENT PROTEIN 1"/>
    <property type="match status" value="1"/>
</dbReference>
<feature type="region of interest" description="Disordered" evidence="3">
    <location>
        <begin position="1"/>
        <end position="58"/>
    </location>
</feature>
<dbReference type="EMBL" id="FUEG01000033">
    <property type="protein sequence ID" value="SJL16198.1"/>
    <property type="molecule type" value="Genomic_DNA"/>
</dbReference>
<dbReference type="STRING" id="47428.A0A284S5A7"/>
<dbReference type="InterPro" id="IPR027124">
    <property type="entry name" value="Swc5/CFDP1/2"/>
</dbReference>
<dbReference type="OrthoDB" id="445677at2759"/>
<name>A0A284S5A7_ARMOS</name>
<evidence type="ECO:0000256" key="2">
    <source>
        <dbReference type="ARBA" id="ARBA00019138"/>
    </source>
</evidence>
<proteinExistence type="inferred from homology"/>
<dbReference type="GO" id="GO:0000812">
    <property type="term" value="C:Swr1 complex"/>
    <property type="evidence" value="ECO:0007669"/>
    <property type="project" value="TreeGrafter"/>
</dbReference>
<evidence type="ECO:0000313" key="5">
    <source>
        <dbReference type="EMBL" id="SJL16198.1"/>
    </source>
</evidence>
<dbReference type="InterPro" id="IPR011421">
    <property type="entry name" value="BCNT-C"/>
</dbReference>
<dbReference type="PROSITE" id="PS51279">
    <property type="entry name" value="BCNT_C"/>
    <property type="match status" value="1"/>
</dbReference>
<evidence type="ECO:0000256" key="1">
    <source>
        <dbReference type="ARBA" id="ARBA00010465"/>
    </source>
</evidence>
<dbReference type="Proteomes" id="UP000219338">
    <property type="component" value="Unassembled WGS sequence"/>
</dbReference>
<evidence type="ECO:0000313" key="6">
    <source>
        <dbReference type="Proteomes" id="UP000219338"/>
    </source>
</evidence>
<feature type="region of interest" description="Disordered" evidence="3">
    <location>
        <begin position="99"/>
        <end position="190"/>
    </location>
</feature>
<gene>
    <name evidence="5" type="ORF">ARMOST_19717</name>
</gene>
<accession>A0A284S5A7</accession>
<dbReference type="AlphaFoldDB" id="A0A284S5A7"/>
<keyword evidence="6" id="KW-1185">Reference proteome</keyword>
<reference evidence="6" key="1">
    <citation type="journal article" date="2017" name="Nat. Ecol. Evol.">
        <title>Genome expansion and lineage-specific genetic innovations in the forest pathogenic fungi Armillaria.</title>
        <authorList>
            <person name="Sipos G."/>
            <person name="Prasanna A.N."/>
            <person name="Walter M.C."/>
            <person name="O'Connor E."/>
            <person name="Balint B."/>
            <person name="Krizsan K."/>
            <person name="Kiss B."/>
            <person name="Hess J."/>
            <person name="Varga T."/>
            <person name="Slot J."/>
            <person name="Riley R."/>
            <person name="Boka B."/>
            <person name="Rigling D."/>
            <person name="Barry K."/>
            <person name="Lee J."/>
            <person name="Mihaltcheva S."/>
            <person name="LaButti K."/>
            <person name="Lipzen A."/>
            <person name="Waldron R."/>
            <person name="Moloney N.M."/>
            <person name="Sperisen C."/>
            <person name="Kredics L."/>
            <person name="Vagvoelgyi C."/>
            <person name="Patrignani A."/>
            <person name="Fitzpatrick D."/>
            <person name="Nagy I."/>
            <person name="Doyle S."/>
            <person name="Anderson J.B."/>
            <person name="Grigoriev I.V."/>
            <person name="Gueldener U."/>
            <person name="Muensterkoetter M."/>
            <person name="Nagy L.G."/>
        </authorList>
    </citation>
    <scope>NUCLEOTIDE SEQUENCE [LARGE SCALE GENOMIC DNA]</scope>
    <source>
        <strain evidence="6">C18/9</strain>
    </source>
</reference>
<evidence type="ECO:0000259" key="4">
    <source>
        <dbReference type="PROSITE" id="PS51279"/>
    </source>
</evidence>
<feature type="compositionally biased region" description="Basic and acidic residues" evidence="3">
    <location>
        <begin position="176"/>
        <end position="190"/>
    </location>
</feature>
<evidence type="ECO:0000256" key="3">
    <source>
        <dbReference type="SAM" id="MobiDB-lite"/>
    </source>
</evidence>
<protein>
    <recommendedName>
        <fullName evidence="2">SWR1-complex protein 5</fullName>
    </recommendedName>
</protein>
<dbReference type="PANTHER" id="PTHR48407">
    <property type="entry name" value="CRANIOFACIAL DEVELOPMENT PROTEIN 1"/>
    <property type="match status" value="1"/>
</dbReference>
<dbReference type="Pfam" id="PF07572">
    <property type="entry name" value="BCNT"/>
    <property type="match status" value="1"/>
</dbReference>
<feature type="compositionally biased region" description="Basic residues" evidence="3">
    <location>
        <begin position="143"/>
        <end position="154"/>
    </location>
</feature>
<feature type="domain" description="BCNT-C" evidence="4">
    <location>
        <begin position="150"/>
        <end position="232"/>
    </location>
</feature>